<dbReference type="GO" id="GO:0008237">
    <property type="term" value="F:metallopeptidase activity"/>
    <property type="evidence" value="ECO:0007669"/>
    <property type="project" value="InterPro"/>
</dbReference>
<dbReference type="Proteomes" id="UP000799118">
    <property type="component" value="Unassembled WGS sequence"/>
</dbReference>
<organism evidence="1 2">
    <name type="scientific">Gymnopus androsaceus JB14</name>
    <dbReference type="NCBI Taxonomy" id="1447944"/>
    <lineage>
        <taxon>Eukaryota</taxon>
        <taxon>Fungi</taxon>
        <taxon>Dikarya</taxon>
        <taxon>Basidiomycota</taxon>
        <taxon>Agaricomycotina</taxon>
        <taxon>Agaricomycetes</taxon>
        <taxon>Agaricomycetidae</taxon>
        <taxon>Agaricales</taxon>
        <taxon>Marasmiineae</taxon>
        <taxon>Omphalotaceae</taxon>
        <taxon>Gymnopus</taxon>
    </lineage>
</organism>
<reference evidence="1" key="1">
    <citation type="journal article" date="2019" name="Environ. Microbiol.">
        <title>Fungal ecological strategies reflected in gene transcription - a case study of two litter decomposers.</title>
        <authorList>
            <person name="Barbi F."/>
            <person name="Kohler A."/>
            <person name="Barry K."/>
            <person name="Baskaran P."/>
            <person name="Daum C."/>
            <person name="Fauchery L."/>
            <person name="Ihrmark K."/>
            <person name="Kuo A."/>
            <person name="LaButti K."/>
            <person name="Lipzen A."/>
            <person name="Morin E."/>
            <person name="Grigoriev I.V."/>
            <person name="Henrissat B."/>
            <person name="Lindahl B."/>
            <person name="Martin F."/>
        </authorList>
    </citation>
    <scope>NUCLEOTIDE SEQUENCE</scope>
    <source>
        <strain evidence="1">JB14</strain>
    </source>
</reference>
<gene>
    <name evidence="1" type="ORF">BT96DRAFT_47300</name>
</gene>
<evidence type="ECO:0000313" key="2">
    <source>
        <dbReference type="Proteomes" id="UP000799118"/>
    </source>
</evidence>
<dbReference type="EMBL" id="ML769489">
    <property type="protein sequence ID" value="KAE9398007.1"/>
    <property type="molecule type" value="Genomic_DNA"/>
</dbReference>
<name>A0A6A4HLT8_9AGAR</name>
<dbReference type="Gene3D" id="3.40.390.10">
    <property type="entry name" value="Collagenase (Catalytic Domain)"/>
    <property type="match status" value="1"/>
</dbReference>
<keyword evidence="2" id="KW-1185">Reference proteome</keyword>
<proteinExistence type="predicted"/>
<dbReference type="AlphaFoldDB" id="A0A6A4HLT8"/>
<evidence type="ECO:0000313" key="1">
    <source>
        <dbReference type="EMBL" id="KAE9398007.1"/>
    </source>
</evidence>
<protein>
    <submittedName>
        <fullName evidence="1">Uncharacterized protein</fullName>
    </submittedName>
</protein>
<accession>A0A6A4HLT8</accession>
<dbReference type="InterPro" id="IPR024079">
    <property type="entry name" value="MetalloPept_cat_dom_sf"/>
</dbReference>
<sequence length="117" mass="12866">MATSIVTGGGIDRKITVSCPSPEICGDRYAFVMNLESTINLCPQFFSKKSAVSHASKSFNLAGWCAPPYLLSNFLTGAEIILHEMTHFVYIATHALILSELAEGEKFDASKTVPWHW</sequence>